<dbReference type="PROSITE" id="PS50109">
    <property type="entry name" value="HIS_KIN"/>
    <property type="match status" value="1"/>
</dbReference>
<dbReference type="SMART" id="SM00091">
    <property type="entry name" value="PAS"/>
    <property type="match status" value="1"/>
</dbReference>
<dbReference type="Pfam" id="PF11808">
    <property type="entry name" value="PhoR"/>
    <property type="match status" value="1"/>
</dbReference>
<dbReference type="InterPro" id="IPR035965">
    <property type="entry name" value="PAS-like_dom_sf"/>
</dbReference>
<dbReference type="GO" id="GO:0005886">
    <property type="term" value="C:plasma membrane"/>
    <property type="evidence" value="ECO:0007669"/>
    <property type="project" value="UniProtKB-SubCell"/>
</dbReference>
<proteinExistence type="predicted"/>
<keyword evidence="12 20" id="KW-0418">Kinase</keyword>
<evidence type="ECO:0000256" key="3">
    <source>
        <dbReference type="ARBA" id="ARBA00012438"/>
    </source>
</evidence>
<keyword evidence="15" id="KW-0902">Two-component regulatory system</keyword>
<keyword evidence="6" id="KW-1003">Cell membrane</keyword>
<comment type="function">
    <text evidence="17">Member of the two-component regulatory system PhoR/PhoB involved in the phosphate regulon genes expression. PhoR may function as a membrane-associated protein kinase that phosphorylates PhoB in response to environmental signals.</text>
</comment>
<dbReference type="FunFam" id="1.10.287.130:FF:000001">
    <property type="entry name" value="Two-component sensor histidine kinase"/>
    <property type="match status" value="1"/>
</dbReference>
<keyword evidence="14 18" id="KW-1133">Transmembrane helix</keyword>
<evidence type="ECO:0000256" key="15">
    <source>
        <dbReference type="ARBA" id="ARBA00023012"/>
    </source>
</evidence>
<dbReference type="PRINTS" id="PR00344">
    <property type="entry name" value="BCTRLSENSOR"/>
</dbReference>
<dbReference type="RefSeq" id="WP_169563293.1">
    <property type="nucleotide sequence ID" value="NZ_JAAXYH010000002.1"/>
</dbReference>
<evidence type="ECO:0000256" key="2">
    <source>
        <dbReference type="ARBA" id="ARBA00004236"/>
    </source>
</evidence>
<keyword evidence="13" id="KW-0067">ATP-binding</keyword>
<comment type="catalytic activity">
    <reaction evidence="1">
        <text>ATP + protein L-histidine = ADP + protein N-phospho-L-histidine.</text>
        <dbReference type="EC" id="2.7.13.3"/>
    </reaction>
</comment>
<dbReference type="FunFam" id="3.30.565.10:FF:000032">
    <property type="entry name" value="Phosphate regulon sensor histidine kinase PhoR"/>
    <property type="match status" value="1"/>
</dbReference>
<dbReference type="InterPro" id="IPR005467">
    <property type="entry name" value="His_kinase_dom"/>
</dbReference>
<dbReference type="CDD" id="cd00130">
    <property type="entry name" value="PAS"/>
    <property type="match status" value="1"/>
</dbReference>
<evidence type="ECO:0000256" key="9">
    <source>
        <dbReference type="ARBA" id="ARBA00022679"/>
    </source>
</evidence>
<evidence type="ECO:0000259" key="19">
    <source>
        <dbReference type="PROSITE" id="PS50109"/>
    </source>
</evidence>
<evidence type="ECO:0000256" key="17">
    <source>
        <dbReference type="ARBA" id="ARBA00025207"/>
    </source>
</evidence>
<evidence type="ECO:0000256" key="12">
    <source>
        <dbReference type="ARBA" id="ARBA00022777"/>
    </source>
</evidence>
<accession>A0A972FRZ7</accession>
<dbReference type="GO" id="GO:0000155">
    <property type="term" value="F:phosphorelay sensor kinase activity"/>
    <property type="evidence" value="ECO:0007669"/>
    <property type="project" value="InterPro"/>
</dbReference>
<organism evidence="20 21">
    <name type="scientific">Shewanella salipaludis</name>
    <dbReference type="NCBI Taxonomy" id="2723052"/>
    <lineage>
        <taxon>Bacteria</taxon>
        <taxon>Pseudomonadati</taxon>
        <taxon>Pseudomonadota</taxon>
        <taxon>Gammaproteobacteria</taxon>
        <taxon>Alteromonadales</taxon>
        <taxon>Shewanellaceae</taxon>
        <taxon>Shewanella</taxon>
    </lineage>
</organism>
<dbReference type="Gene3D" id="1.10.287.130">
    <property type="match status" value="1"/>
</dbReference>
<dbReference type="GO" id="GO:0004721">
    <property type="term" value="F:phosphoprotein phosphatase activity"/>
    <property type="evidence" value="ECO:0007669"/>
    <property type="project" value="InterPro"/>
</dbReference>
<evidence type="ECO:0000256" key="16">
    <source>
        <dbReference type="ARBA" id="ARBA00023136"/>
    </source>
</evidence>
<dbReference type="PANTHER" id="PTHR45453:SF1">
    <property type="entry name" value="PHOSPHATE REGULON SENSOR PROTEIN PHOR"/>
    <property type="match status" value="1"/>
</dbReference>
<dbReference type="GO" id="GO:0006355">
    <property type="term" value="P:regulation of DNA-templated transcription"/>
    <property type="evidence" value="ECO:0007669"/>
    <property type="project" value="InterPro"/>
</dbReference>
<keyword evidence="11" id="KW-0547">Nucleotide-binding</keyword>
<feature type="domain" description="Histidine kinase" evidence="19">
    <location>
        <begin position="212"/>
        <end position="427"/>
    </location>
</feature>
<dbReference type="EC" id="2.7.13.3" evidence="3"/>
<dbReference type="InterPro" id="IPR003594">
    <property type="entry name" value="HATPase_dom"/>
</dbReference>
<protein>
    <recommendedName>
        <fullName evidence="4">Phosphate regulon sensor protein PhoR</fullName>
        <ecNumber evidence="3">2.7.13.3</ecNumber>
    </recommendedName>
</protein>
<evidence type="ECO:0000313" key="21">
    <source>
        <dbReference type="Proteomes" id="UP000737113"/>
    </source>
</evidence>
<dbReference type="InterPro" id="IPR013767">
    <property type="entry name" value="PAS_fold"/>
</dbReference>
<dbReference type="InterPro" id="IPR036890">
    <property type="entry name" value="HATPase_C_sf"/>
</dbReference>
<feature type="transmembrane region" description="Helical" evidence="18">
    <location>
        <begin position="14"/>
        <end position="45"/>
    </location>
</feature>
<evidence type="ECO:0000256" key="4">
    <source>
        <dbReference type="ARBA" id="ARBA00019665"/>
    </source>
</evidence>
<evidence type="ECO:0000256" key="7">
    <source>
        <dbReference type="ARBA" id="ARBA00022553"/>
    </source>
</evidence>
<dbReference type="EMBL" id="JAAXYH010000002">
    <property type="protein sequence ID" value="NMH64632.1"/>
    <property type="molecule type" value="Genomic_DNA"/>
</dbReference>
<comment type="subcellular location">
    <subcellularLocation>
        <location evidence="2">Cell membrane</location>
    </subcellularLocation>
</comment>
<evidence type="ECO:0000256" key="13">
    <source>
        <dbReference type="ARBA" id="ARBA00022840"/>
    </source>
</evidence>
<dbReference type="GO" id="GO:0006817">
    <property type="term" value="P:phosphate ion transport"/>
    <property type="evidence" value="ECO:0007669"/>
    <property type="project" value="UniProtKB-KW"/>
</dbReference>
<dbReference type="SMART" id="SM00388">
    <property type="entry name" value="HisKA"/>
    <property type="match status" value="1"/>
</dbReference>
<dbReference type="Pfam" id="PF00512">
    <property type="entry name" value="HisKA"/>
    <property type="match status" value="1"/>
</dbReference>
<dbReference type="Gene3D" id="3.30.565.10">
    <property type="entry name" value="Histidine kinase-like ATPase, C-terminal domain"/>
    <property type="match status" value="1"/>
</dbReference>
<dbReference type="CDD" id="cd00082">
    <property type="entry name" value="HisKA"/>
    <property type="match status" value="1"/>
</dbReference>
<dbReference type="SMART" id="SM00387">
    <property type="entry name" value="HATPase_c"/>
    <property type="match status" value="1"/>
</dbReference>
<dbReference type="InterPro" id="IPR021766">
    <property type="entry name" value="PhoR_N"/>
</dbReference>
<dbReference type="NCBIfam" id="TIGR02966">
    <property type="entry name" value="phoR_proteo"/>
    <property type="match status" value="1"/>
</dbReference>
<dbReference type="SUPFAM" id="SSF55874">
    <property type="entry name" value="ATPase domain of HSP90 chaperone/DNA topoisomerase II/histidine kinase"/>
    <property type="match status" value="1"/>
</dbReference>
<dbReference type="InterPro" id="IPR004358">
    <property type="entry name" value="Sig_transdc_His_kin-like_C"/>
</dbReference>
<evidence type="ECO:0000256" key="10">
    <source>
        <dbReference type="ARBA" id="ARBA00022692"/>
    </source>
</evidence>
<dbReference type="InterPro" id="IPR014310">
    <property type="entry name" value="Sig_transdc_His_kinase_PhoR"/>
</dbReference>
<evidence type="ECO:0000256" key="1">
    <source>
        <dbReference type="ARBA" id="ARBA00000085"/>
    </source>
</evidence>
<dbReference type="GO" id="GO:0005524">
    <property type="term" value="F:ATP binding"/>
    <property type="evidence" value="ECO:0007669"/>
    <property type="project" value="UniProtKB-KW"/>
</dbReference>
<keyword evidence="7" id="KW-0597">Phosphoprotein</keyword>
<evidence type="ECO:0000256" key="18">
    <source>
        <dbReference type="SAM" id="Phobius"/>
    </source>
</evidence>
<keyword evidence="8" id="KW-0592">Phosphate transport</keyword>
<comment type="caution">
    <text evidence="20">The sequence shown here is derived from an EMBL/GenBank/DDBJ whole genome shotgun (WGS) entry which is preliminary data.</text>
</comment>
<name>A0A972FRZ7_9GAMM</name>
<dbReference type="Pfam" id="PF00989">
    <property type="entry name" value="PAS"/>
    <property type="match status" value="1"/>
</dbReference>
<keyword evidence="21" id="KW-1185">Reference proteome</keyword>
<dbReference type="NCBIfam" id="NF008235">
    <property type="entry name" value="PRK11006.1"/>
    <property type="match status" value="1"/>
</dbReference>
<dbReference type="Proteomes" id="UP000737113">
    <property type="component" value="Unassembled WGS sequence"/>
</dbReference>
<dbReference type="InterPro" id="IPR050351">
    <property type="entry name" value="BphY/WalK/GraS-like"/>
</dbReference>
<sequence length="441" mass="49761">MAHSYSGYRLFSRIAVFLSVCLLIGLLFGEILWVLLLGSLGLLAWHYHQLSRLNYWLWRDRRLTPPQGSGSWEGTFNGIYRLQGKNRRRVAQLASLLGRFRQGAEALPDAAAVLDSDHNILWCNKLAQLILGFVWPQDNGQRIDNLIRHPDFSAYLKKAEYKEPLELPSPVSEKRLLEIRIMAYGDRQLLLIARDITRIRQLEGMRKEFVANVSHELKTPLTVLQGYLEMMQGMESEDSVNAKPLKLMQQQTHRMQSMVEQLLALSRIEDAADINLENTVNMTQLMEGLKVEANALALGQYELSFYCEPGLDTHGNELQLRSACSNLISNAIRYTEPGGKIEVQWRSTATGGLFSVKDTGEGIAPQHISRLTERFYRVDSARSRQTGGSGLGLAIVKHALSHHHSELTVISEQKKGSTFSFVIPLHLLERRLKSGSVSSVN</sequence>
<reference evidence="20" key="1">
    <citation type="submission" date="2020-04" db="EMBL/GenBank/DDBJ databases">
        <title>Description of Shewanella salipaludis sp. nov., isolated from a salt marsh.</title>
        <authorList>
            <person name="Park S."/>
            <person name="Yoon J.-H."/>
        </authorList>
    </citation>
    <scope>NUCLEOTIDE SEQUENCE</scope>
    <source>
        <strain evidence="20">SHSM-M6</strain>
    </source>
</reference>
<dbReference type="AlphaFoldDB" id="A0A972FRZ7"/>
<keyword evidence="5" id="KW-0813">Transport</keyword>
<dbReference type="Gene3D" id="3.30.450.20">
    <property type="entry name" value="PAS domain"/>
    <property type="match status" value="1"/>
</dbReference>
<dbReference type="Pfam" id="PF02518">
    <property type="entry name" value="HATPase_c"/>
    <property type="match status" value="1"/>
</dbReference>
<evidence type="ECO:0000256" key="11">
    <source>
        <dbReference type="ARBA" id="ARBA00022741"/>
    </source>
</evidence>
<evidence type="ECO:0000313" key="20">
    <source>
        <dbReference type="EMBL" id="NMH64632.1"/>
    </source>
</evidence>
<keyword evidence="16 18" id="KW-0472">Membrane</keyword>
<dbReference type="PANTHER" id="PTHR45453">
    <property type="entry name" value="PHOSPHATE REGULON SENSOR PROTEIN PHOR"/>
    <property type="match status" value="1"/>
</dbReference>
<evidence type="ECO:0000256" key="8">
    <source>
        <dbReference type="ARBA" id="ARBA00022592"/>
    </source>
</evidence>
<dbReference type="SUPFAM" id="SSF55785">
    <property type="entry name" value="PYP-like sensor domain (PAS domain)"/>
    <property type="match status" value="1"/>
</dbReference>
<evidence type="ECO:0000256" key="14">
    <source>
        <dbReference type="ARBA" id="ARBA00022989"/>
    </source>
</evidence>
<keyword evidence="10 18" id="KW-0812">Transmembrane</keyword>
<evidence type="ECO:0000256" key="6">
    <source>
        <dbReference type="ARBA" id="ARBA00022475"/>
    </source>
</evidence>
<dbReference type="SUPFAM" id="SSF47384">
    <property type="entry name" value="Homodimeric domain of signal transducing histidine kinase"/>
    <property type="match status" value="1"/>
</dbReference>
<keyword evidence="9 20" id="KW-0808">Transferase</keyword>
<dbReference type="InterPro" id="IPR000014">
    <property type="entry name" value="PAS"/>
</dbReference>
<dbReference type="InterPro" id="IPR036097">
    <property type="entry name" value="HisK_dim/P_sf"/>
</dbReference>
<gene>
    <name evidence="20" type="primary">phoR</name>
    <name evidence="20" type="ORF">HC757_05555</name>
</gene>
<evidence type="ECO:0000256" key="5">
    <source>
        <dbReference type="ARBA" id="ARBA00022448"/>
    </source>
</evidence>
<dbReference type="InterPro" id="IPR003661">
    <property type="entry name" value="HisK_dim/P_dom"/>
</dbReference>
<dbReference type="GO" id="GO:0016036">
    <property type="term" value="P:cellular response to phosphate starvation"/>
    <property type="evidence" value="ECO:0007669"/>
    <property type="project" value="TreeGrafter"/>
</dbReference>